<dbReference type="SUPFAM" id="SSF69572">
    <property type="entry name" value="Activating enzymes of the ubiquitin-like proteins"/>
    <property type="match status" value="1"/>
</dbReference>
<dbReference type="Gene3D" id="3.40.50.720">
    <property type="entry name" value="NAD(P)-binding Rossmann-like Domain"/>
    <property type="match status" value="1"/>
</dbReference>
<dbReference type="HOGENOM" id="CLU_041781_0_0_6"/>
<proteinExistence type="predicted"/>
<name>C7R646_KANKD</name>
<dbReference type="PANTHER" id="PTHR43267">
    <property type="entry name" value="TRNA THREONYLCARBAMOYLADENOSINE DEHYDRATASE"/>
    <property type="match status" value="1"/>
</dbReference>
<accession>C7R646</accession>
<dbReference type="GO" id="GO:0008641">
    <property type="term" value="F:ubiquitin-like modifier activating enzyme activity"/>
    <property type="evidence" value="ECO:0007669"/>
    <property type="project" value="InterPro"/>
</dbReference>
<dbReference type="EMBL" id="CP001707">
    <property type="protein sequence ID" value="ACV25477.1"/>
    <property type="molecule type" value="Genomic_DNA"/>
</dbReference>
<dbReference type="RefSeq" id="WP_012799992.1">
    <property type="nucleotide sequence ID" value="NC_013166.1"/>
</dbReference>
<dbReference type="OrthoDB" id="9804286at2"/>
<protein>
    <submittedName>
        <fullName evidence="2">UBA/THIF-type NAD/FAD binding protein</fullName>
    </submittedName>
</protein>
<feature type="domain" description="THIF-type NAD/FAD binding fold" evidence="1">
    <location>
        <begin position="175"/>
        <end position="413"/>
    </location>
</feature>
<dbReference type="eggNOG" id="COG0476">
    <property type="taxonomic scope" value="Bacteria"/>
</dbReference>
<dbReference type="GO" id="GO:0061503">
    <property type="term" value="F:tRNA threonylcarbamoyladenosine dehydratase"/>
    <property type="evidence" value="ECO:0007669"/>
    <property type="project" value="TreeGrafter"/>
</dbReference>
<evidence type="ECO:0000259" key="1">
    <source>
        <dbReference type="Pfam" id="PF00899"/>
    </source>
</evidence>
<evidence type="ECO:0000313" key="2">
    <source>
        <dbReference type="EMBL" id="ACV25477.1"/>
    </source>
</evidence>
<reference evidence="2 3" key="1">
    <citation type="journal article" date="2009" name="Stand. Genomic Sci.">
        <title>Complete genome sequence of Kangiella koreensis type strain (SW-125).</title>
        <authorList>
            <person name="Han C."/>
            <person name="Sikorski J."/>
            <person name="Lapidus A."/>
            <person name="Nolan M."/>
            <person name="Glavina Del Rio T."/>
            <person name="Tice H."/>
            <person name="Cheng J.F."/>
            <person name="Lucas S."/>
            <person name="Chen F."/>
            <person name="Copeland A."/>
            <person name="Ivanova N."/>
            <person name="Mavromatis K."/>
            <person name="Ovchinnikova G."/>
            <person name="Pati A."/>
            <person name="Bruce D."/>
            <person name="Goodwin L."/>
            <person name="Pitluck S."/>
            <person name="Chen A."/>
            <person name="Palaniappan K."/>
            <person name="Land M."/>
            <person name="Hauser L."/>
            <person name="Chang Y.J."/>
            <person name="Jeffries C.D."/>
            <person name="Chain P."/>
            <person name="Saunders E."/>
            <person name="Brettin T."/>
            <person name="Goker M."/>
            <person name="Tindall B.J."/>
            <person name="Bristow J."/>
            <person name="Eisen J.A."/>
            <person name="Markowitz V."/>
            <person name="Hugenholtz P."/>
            <person name="Kyrpides N.C."/>
            <person name="Klenk H.P."/>
            <person name="Detter J.C."/>
        </authorList>
    </citation>
    <scope>NUCLEOTIDE SEQUENCE [LARGE SCALE GENOMIC DNA]</scope>
    <source>
        <strain evidence="3">DSM 16069 / KCTC 12182 / SW-125</strain>
    </source>
</reference>
<sequence length="467" mass="51827">MDREYTITFRYEEFNQLKQHLFPGDKKEAVAFALCSIAQGVDKTRLLVREIISLPKSAYIKRTPQEVLWETSTLIPVLGRLEKENICLIKCHSHPDGIAEFSAVDDKSDKSLLPSFYEWNPVGPHASLVMCEDNVSARIVLDDGSFKPVNCIQIIGERLSWYRNGVTKKVEPEQQRLVQAFGEGTYSALSNLRVAVIGASGIGSLVNESLMRTGVGEIVTVDPDHVDFVNLNRILYSTKKDAQNKVNKTSLLRMSVATTGLDTKITELPYDLKTPDVIKHIAGCDLIMGCVDNREARQILCRIAAFYLLPYIDAGVAIRAESKGEIESISAAIHYIQPGQSFLSRRIFDIEALRSDAMQRANPDHFKEQLNLGYVSGVDVERPAVMPLNMIAAGYSVMELLARIHGYRGDIEDEKCAAETLISVDIGYIKQRPDTALCTSLARYIGLGDVVPLLGMPVLSMQEEDAA</sequence>
<dbReference type="KEGG" id="kko:Kkor_0055"/>
<organism evidence="2 3">
    <name type="scientific">Kangiella koreensis (strain DSM 16069 / JCM 12317 / KCTC 12182 / SW-125)</name>
    <dbReference type="NCBI Taxonomy" id="523791"/>
    <lineage>
        <taxon>Bacteria</taxon>
        <taxon>Pseudomonadati</taxon>
        <taxon>Pseudomonadota</taxon>
        <taxon>Gammaproteobacteria</taxon>
        <taxon>Kangiellales</taxon>
        <taxon>Kangiellaceae</taxon>
        <taxon>Kangiella</taxon>
    </lineage>
</organism>
<dbReference type="PANTHER" id="PTHR43267:SF1">
    <property type="entry name" value="TRNA THREONYLCARBAMOYLADENOSINE DEHYDRATASE"/>
    <property type="match status" value="1"/>
</dbReference>
<dbReference type="InterPro" id="IPR045886">
    <property type="entry name" value="ThiF/MoeB/HesA"/>
</dbReference>
<evidence type="ECO:0000313" key="3">
    <source>
        <dbReference type="Proteomes" id="UP000001231"/>
    </source>
</evidence>
<dbReference type="Pfam" id="PF00899">
    <property type="entry name" value="ThiF"/>
    <property type="match status" value="1"/>
</dbReference>
<dbReference type="InterPro" id="IPR035985">
    <property type="entry name" value="Ubiquitin-activating_enz"/>
</dbReference>
<dbReference type="InParanoid" id="C7R646"/>
<dbReference type="GO" id="GO:0061504">
    <property type="term" value="P:cyclic threonylcarbamoyladenosine biosynthetic process"/>
    <property type="evidence" value="ECO:0007669"/>
    <property type="project" value="TreeGrafter"/>
</dbReference>
<dbReference type="AlphaFoldDB" id="C7R646"/>
<keyword evidence="3" id="KW-1185">Reference proteome</keyword>
<gene>
    <name evidence="2" type="ordered locus">Kkor_0055</name>
</gene>
<dbReference type="InterPro" id="IPR000594">
    <property type="entry name" value="ThiF_NAD_FAD-bd"/>
</dbReference>
<dbReference type="STRING" id="523791.Kkor_0055"/>
<dbReference type="Proteomes" id="UP000001231">
    <property type="component" value="Chromosome"/>
</dbReference>